<dbReference type="EMBL" id="OZ034816">
    <property type="protein sequence ID" value="CAL1378584.1"/>
    <property type="molecule type" value="Genomic_DNA"/>
</dbReference>
<dbReference type="Pfam" id="PF14111">
    <property type="entry name" value="DUF4283"/>
    <property type="match status" value="1"/>
</dbReference>
<feature type="compositionally biased region" description="Acidic residues" evidence="1">
    <location>
        <begin position="23"/>
        <end position="34"/>
    </location>
</feature>
<feature type="region of interest" description="Disordered" evidence="1">
    <location>
        <begin position="428"/>
        <end position="489"/>
    </location>
</feature>
<reference evidence="3 4" key="1">
    <citation type="submission" date="2024-04" db="EMBL/GenBank/DDBJ databases">
        <authorList>
            <person name="Fracassetti M."/>
        </authorList>
    </citation>
    <scope>NUCLEOTIDE SEQUENCE [LARGE SCALE GENOMIC DNA]</scope>
</reference>
<evidence type="ECO:0000256" key="1">
    <source>
        <dbReference type="SAM" id="MobiDB-lite"/>
    </source>
</evidence>
<organism evidence="3 4">
    <name type="scientific">Linum trigynum</name>
    <dbReference type="NCBI Taxonomy" id="586398"/>
    <lineage>
        <taxon>Eukaryota</taxon>
        <taxon>Viridiplantae</taxon>
        <taxon>Streptophyta</taxon>
        <taxon>Embryophyta</taxon>
        <taxon>Tracheophyta</taxon>
        <taxon>Spermatophyta</taxon>
        <taxon>Magnoliopsida</taxon>
        <taxon>eudicotyledons</taxon>
        <taxon>Gunneridae</taxon>
        <taxon>Pentapetalae</taxon>
        <taxon>rosids</taxon>
        <taxon>fabids</taxon>
        <taxon>Malpighiales</taxon>
        <taxon>Linaceae</taxon>
        <taxon>Linum</taxon>
    </lineage>
</organism>
<feature type="region of interest" description="Disordered" evidence="1">
    <location>
        <begin position="1"/>
        <end position="35"/>
    </location>
</feature>
<dbReference type="PANTHER" id="PTHR31286:SF99">
    <property type="entry name" value="DUF4283 DOMAIN-CONTAINING PROTEIN"/>
    <property type="match status" value="1"/>
</dbReference>
<feature type="region of interest" description="Disordered" evidence="1">
    <location>
        <begin position="327"/>
        <end position="382"/>
    </location>
</feature>
<feature type="compositionally biased region" description="Polar residues" evidence="1">
    <location>
        <begin position="329"/>
        <end position="348"/>
    </location>
</feature>
<evidence type="ECO:0000313" key="3">
    <source>
        <dbReference type="EMBL" id="CAL1378584.1"/>
    </source>
</evidence>
<name>A0AAV2DYN5_9ROSI</name>
<feature type="compositionally biased region" description="Polar residues" evidence="1">
    <location>
        <begin position="432"/>
        <end position="441"/>
    </location>
</feature>
<dbReference type="Proteomes" id="UP001497516">
    <property type="component" value="Chromosome 3"/>
</dbReference>
<accession>A0AAV2DYN5</accession>
<feature type="domain" description="DUF4283" evidence="2">
    <location>
        <begin position="54"/>
        <end position="132"/>
    </location>
</feature>
<sequence length="489" mass="53785">MNEWYVADSDSEDVAEAMRQDGTEDGMDEEEDDPLCPPIHFTAAEERKYCREYRSALVVKVLGKSVSYTGVSNRLNTIWAKAGGIQVASTKNGYYLVRFTSEIDYERTVTGGPWMMGDNYITVHMWDKHLNPYNHEILITLVWARLLDIPAHYFHPEAVMKIGQRIGKPIRVYQATRTGARLDYARVCVQVDLTKPLLSQFRIHGIKYFIQYEGLERTCLKCGTYSTGGHCSCKSSPVETESGTIDVHATPKESTHDPVPQTAEPKAVYGDWMIAKRKPRSRQEAPGSSIGMNSAQDQGNIKEKSRGSRFAVLGDEVIVETEAVKTAESGLNEQHSSQGNRQASSSAPVSRKRNEANKGKAVANDPQVIQKASPTVDSERRVLPMDPSSLVFNAGTGVNTLHEDRVVRPSPTPMVFQGLSGVSTMPRPIPTSAANSNQTVTPEPHSRPPDGLQFSTGQSLDGLVNENARASSPMGMKGRLNCESPVTSV</sequence>
<dbReference type="InterPro" id="IPR025558">
    <property type="entry name" value="DUF4283"/>
</dbReference>
<feature type="region of interest" description="Disordered" evidence="1">
    <location>
        <begin position="273"/>
        <end position="307"/>
    </location>
</feature>
<feature type="compositionally biased region" description="Polar residues" evidence="1">
    <location>
        <begin position="290"/>
        <end position="299"/>
    </location>
</feature>
<protein>
    <recommendedName>
        <fullName evidence="2">DUF4283 domain-containing protein</fullName>
    </recommendedName>
</protein>
<gene>
    <name evidence="3" type="ORF">LTRI10_LOCUS20158</name>
</gene>
<evidence type="ECO:0000313" key="4">
    <source>
        <dbReference type="Proteomes" id="UP001497516"/>
    </source>
</evidence>
<dbReference type="AlphaFoldDB" id="A0AAV2DYN5"/>
<dbReference type="InterPro" id="IPR040256">
    <property type="entry name" value="At4g02000-like"/>
</dbReference>
<evidence type="ECO:0000259" key="2">
    <source>
        <dbReference type="Pfam" id="PF14111"/>
    </source>
</evidence>
<proteinExistence type="predicted"/>
<dbReference type="PANTHER" id="PTHR31286">
    <property type="entry name" value="GLYCINE-RICH CELL WALL STRUCTURAL PROTEIN 1.8-LIKE"/>
    <property type="match status" value="1"/>
</dbReference>
<keyword evidence="4" id="KW-1185">Reference proteome</keyword>